<keyword evidence="1" id="KW-0732">Signal</keyword>
<dbReference type="Proteomes" id="UP001558632">
    <property type="component" value="Unassembled WGS sequence"/>
</dbReference>
<dbReference type="SMART" id="SM00198">
    <property type="entry name" value="SCP"/>
    <property type="match status" value="1"/>
</dbReference>
<protein>
    <submittedName>
        <fullName evidence="3">GLIPR1-like protein</fullName>
    </submittedName>
</protein>
<evidence type="ECO:0000256" key="1">
    <source>
        <dbReference type="SAM" id="SignalP"/>
    </source>
</evidence>
<organism evidence="3 4">
    <name type="scientific">Trichinella spiralis</name>
    <name type="common">Trichina worm</name>
    <dbReference type="NCBI Taxonomy" id="6334"/>
    <lineage>
        <taxon>Eukaryota</taxon>
        <taxon>Metazoa</taxon>
        <taxon>Ecdysozoa</taxon>
        <taxon>Nematoda</taxon>
        <taxon>Enoplea</taxon>
        <taxon>Dorylaimia</taxon>
        <taxon>Trichinellida</taxon>
        <taxon>Trichinellidae</taxon>
        <taxon>Trichinella</taxon>
    </lineage>
</organism>
<dbReference type="InterPro" id="IPR014044">
    <property type="entry name" value="CAP_dom"/>
</dbReference>
<sequence>MKVETILSTILFLLTNQCIQSAERLLFGSPKNQSNVIELHNYYRSLVGGGNLQCLTTYSEELSEYAEGVASSCTMTYDVVRAFYNEGKYYDRYTGSCSIANGCVNFKQFAWFEANALGCGLSKCEHLNHGSESGYFAVCAYSTKARASGYPFAPALDC</sequence>
<name>A0ABR3KT98_TRISP</name>
<dbReference type="Pfam" id="PF00188">
    <property type="entry name" value="CAP"/>
    <property type="match status" value="1"/>
</dbReference>
<dbReference type="CDD" id="cd05380">
    <property type="entry name" value="CAP_euk"/>
    <property type="match status" value="1"/>
</dbReference>
<feature type="chain" id="PRO_5047404394" evidence="1">
    <location>
        <begin position="22"/>
        <end position="158"/>
    </location>
</feature>
<dbReference type="Gene3D" id="3.40.33.10">
    <property type="entry name" value="CAP"/>
    <property type="match status" value="1"/>
</dbReference>
<evidence type="ECO:0000313" key="4">
    <source>
        <dbReference type="Proteomes" id="UP001558632"/>
    </source>
</evidence>
<keyword evidence="4" id="KW-1185">Reference proteome</keyword>
<dbReference type="EMBL" id="JBEUSY010000159">
    <property type="protein sequence ID" value="KAL1243876.1"/>
    <property type="molecule type" value="Genomic_DNA"/>
</dbReference>
<dbReference type="SUPFAM" id="SSF55797">
    <property type="entry name" value="PR-1-like"/>
    <property type="match status" value="1"/>
</dbReference>
<reference evidence="3 4" key="1">
    <citation type="submission" date="2024-07" db="EMBL/GenBank/DDBJ databases">
        <title>Enhanced genomic and transcriptomic resources for Trichinella pseudospiralis and T. spiralis underpin the discovery of pronounced molecular differences between stages and species.</title>
        <authorList>
            <person name="Pasi K.K."/>
            <person name="La Rosa G."/>
            <person name="Gomez-Morales M.A."/>
            <person name="Tosini F."/>
            <person name="Sumanam S."/>
            <person name="Young N.D."/>
            <person name="Chang B.C."/>
            <person name="Robin G.B."/>
        </authorList>
    </citation>
    <scope>NUCLEOTIDE SEQUENCE [LARGE SCALE GENOMIC DNA]</scope>
    <source>
        <strain evidence="3">ISS534</strain>
    </source>
</reference>
<evidence type="ECO:0000259" key="2">
    <source>
        <dbReference type="SMART" id="SM00198"/>
    </source>
</evidence>
<feature type="domain" description="SCP" evidence="2">
    <location>
        <begin position="31"/>
        <end position="149"/>
    </location>
</feature>
<evidence type="ECO:0000313" key="3">
    <source>
        <dbReference type="EMBL" id="KAL1243876.1"/>
    </source>
</evidence>
<gene>
    <name evidence="3" type="ORF">TSPI_01057</name>
</gene>
<comment type="caution">
    <text evidence="3">The sequence shown here is derived from an EMBL/GenBank/DDBJ whole genome shotgun (WGS) entry which is preliminary data.</text>
</comment>
<dbReference type="InterPro" id="IPR035940">
    <property type="entry name" value="CAP_sf"/>
</dbReference>
<accession>A0ABR3KT98</accession>
<proteinExistence type="predicted"/>
<feature type="signal peptide" evidence="1">
    <location>
        <begin position="1"/>
        <end position="21"/>
    </location>
</feature>